<evidence type="ECO:0000313" key="3">
    <source>
        <dbReference type="Proteomes" id="UP000299102"/>
    </source>
</evidence>
<feature type="domain" description="Reverse transcriptase" evidence="1">
    <location>
        <begin position="206"/>
        <end position="314"/>
    </location>
</feature>
<gene>
    <name evidence="2" type="primary">RTase</name>
    <name evidence="2" type="ORF">EVAR_16998_1</name>
</gene>
<proteinExistence type="predicted"/>
<sequence>MNPLGSRKLLYDCPIAAQWNSQSVRRDKSDLIFLLQKYSPTVAAVFEIWSRPGSHLRVSGFACLRNDRSVGHSSVAVFIRNHTLFSPWVFRSQRGGTKNIQELLRREEEIKSYAVETYPKKTLSTFLKYVPKPGGFFARKKLEGWRSFSSGIDSIPYSFLISASEQVLSYYLDIVIWVTITGNVSITWKTQTIIPIFKNKGNPDYPAVYRPIALSSVLTKIVEHLVKNRLEWIADSRSLLANSQFGFRKGRNTIDSLSIFTSNIRVFFHQGKSVTVDFLDVSSAYNNAQLPILRNKFQKLKMPVRLSNFISNLLSERRILLRIGGEVKASRLEDPSADLHFRSIIENGWMGWHTIYTDASKLSEVECVGVGTFHSQYNIVQKIALAWVSGRSGIAGNEYVDLVAKNAISCEDKISYVNYSHDLAALSKKWLLLRGLITG</sequence>
<dbReference type="Pfam" id="PF00078">
    <property type="entry name" value="RVT_1"/>
    <property type="match status" value="1"/>
</dbReference>
<evidence type="ECO:0000259" key="1">
    <source>
        <dbReference type="Pfam" id="PF00078"/>
    </source>
</evidence>
<dbReference type="STRING" id="151549.A0A4C1TVI8"/>
<dbReference type="PANTHER" id="PTHR47510:SF3">
    <property type="entry name" value="ENDO_EXONUCLEASE_PHOSPHATASE DOMAIN-CONTAINING PROTEIN"/>
    <property type="match status" value="1"/>
</dbReference>
<dbReference type="GO" id="GO:0003964">
    <property type="term" value="F:RNA-directed DNA polymerase activity"/>
    <property type="evidence" value="ECO:0007669"/>
    <property type="project" value="UniProtKB-KW"/>
</dbReference>
<dbReference type="PANTHER" id="PTHR47510">
    <property type="entry name" value="REVERSE TRANSCRIPTASE DOMAIN-CONTAINING PROTEIN"/>
    <property type="match status" value="1"/>
</dbReference>
<organism evidence="2 3">
    <name type="scientific">Eumeta variegata</name>
    <name type="common">Bagworm moth</name>
    <name type="synonym">Eumeta japonica</name>
    <dbReference type="NCBI Taxonomy" id="151549"/>
    <lineage>
        <taxon>Eukaryota</taxon>
        <taxon>Metazoa</taxon>
        <taxon>Ecdysozoa</taxon>
        <taxon>Arthropoda</taxon>
        <taxon>Hexapoda</taxon>
        <taxon>Insecta</taxon>
        <taxon>Pterygota</taxon>
        <taxon>Neoptera</taxon>
        <taxon>Endopterygota</taxon>
        <taxon>Lepidoptera</taxon>
        <taxon>Glossata</taxon>
        <taxon>Ditrysia</taxon>
        <taxon>Tineoidea</taxon>
        <taxon>Psychidae</taxon>
        <taxon>Oiketicinae</taxon>
        <taxon>Eumeta</taxon>
    </lineage>
</organism>
<reference evidence="2 3" key="1">
    <citation type="journal article" date="2019" name="Commun. Biol.">
        <title>The bagworm genome reveals a unique fibroin gene that provides high tensile strength.</title>
        <authorList>
            <person name="Kono N."/>
            <person name="Nakamura H."/>
            <person name="Ohtoshi R."/>
            <person name="Tomita M."/>
            <person name="Numata K."/>
            <person name="Arakawa K."/>
        </authorList>
    </citation>
    <scope>NUCLEOTIDE SEQUENCE [LARGE SCALE GENOMIC DNA]</scope>
</reference>
<accession>A0A4C1TVI8</accession>
<keyword evidence="3" id="KW-1185">Reference proteome</keyword>
<dbReference type="Proteomes" id="UP000299102">
    <property type="component" value="Unassembled WGS sequence"/>
</dbReference>
<protein>
    <submittedName>
        <fullName evidence="2">Probable RNA-directed DNA polymerase from transposon BS</fullName>
    </submittedName>
</protein>
<dbReference type="AlphaFoldDB" id="A0A4C1TVI8"/>
<dbReference type="InterPro" id="IPR000477">
    <property type="entry name" value="RT_dom"/>
</dbReference>
<keyword evidence="2" id="KW-0695">RNA-directed DNA polymerase</keyword>
<evidence type="ECO:0000313" key="2">
    <source>
        <dbReference type="EMBL" id="GBP18051.1"/>
    </source>
</evidence>
<dbReference type="OrthoDB" id="421040at2759"/>
<keyword evidence="2" id="KW-0808">Transferase</keyword>
<comment type="caution">
    <text evidence="2">The sequence shown here is derived from an EMBL/GenBank/DDBJ whole genome shotgun (WGS) entry which is preliminary data.</text>
</comment>
<dbReference type="EMBL" id="BGZK01000092">
    <property type="protein sequence ID" value="GBP18051.1"/>
    <property type="molecule type" value="Genomic_DNA"/>
</dbReference>
<name>A0A4C1TVI8_EUMVA</name>
<keyword evidence="2" id="KW-0548">Nucleotidyltransferase</keyword>